<keyword evidence="3" id="KW-1185">Reference proteome</keyword>
<dbReference type="RefSeq" id="WP_186754847.1">
    <property type="nucleotide sequence ID" value="NZ_CP077084.1"/>
</dbReference>
<gene>
    <name evidence="2" type="ORF">HU722_0014675</name>
    <name evidence="1" type="ORF">HU722_43545</name>
</gene>
<dbReference type="EMBL" id="CP077084">
    <property type="protein sequence ID" value="QXH81294.1"/>
    <property type="molecule type" value="Genomic_DNA"/>
</dbReference>
<evidence type="ECO:0000313" key="3">
    <source>
        <dbReference type="Proteomes" id="UP000615613"/>
    </source>
</evidence>
<dbReference type="EMBL" id="JABWQF010000045">
    <property type="protein sequence ID" value="MBC3298428.1"/>
    <property type="molecule type" value="Genomic_DNA"/>
</dbReference>
<proteinExistence type="predicted"/>
<dbReference type="AlphaFoldDB" id="A0A8I0D1Y0"/>
<protein>
    <submittedName>
        <fullName evidence="1">Uncharacterized protein</fullName>
    </submittedName>
</protein>
<name>A0A8I0D1Y0_9PSED</name>
<evidence type="ECO:0000313" key="2">
    <source>
        <dbReference type="EMBL" id="QXH81294.1"/>
    </source>
</evidence>
<reference evidence="2" key="2">
    <citation type="submission" date="2021-06" db="EMBL/GenBank/DDBJ databases">
        <title>Updating the genus Pseudomonas: Description of 43 new species and partition of the Pseudomonas putida group.</title>
        <authorList>
            <person name="Girard L."/>
            <person name="Lood C."/>
            <person name="Vandamme P."/>
            <person name="Rokni-Zadeh H."/>
            <person name="van Noort V."/>
            <person name="Hofte M."/>
            <person name="Lavigne R."/>
            <person name="De Mot R."/>
        </authorList>
    </citation>
    <scope>NUCLEOTIDE SEQUENCE</scope>
    <source>
        <strain evidence="2">SWRI145</strain>
    </source>
</reference>
<dbReference type="KEGG" id="ptrt:HU722_0014675"/>
<accession>A0A8I0D1Y0</accession>
<organism evidence="1">
    <name type="scientific">Pseudomonas tritici</name>
    <dbReference type="NCBI Taxonomy" id="2745518"/>
    <lineage>
        <taxon>Bacteria</taxon>
        <taxon>Pseudomonadati</taxon>
        <taxon>Pseudomonadota</taxon>
        <taxon>Gammaproteobacteria</taxon>
        <taxon>Pseudomonadales</taxon>
        <taxon>Pseudomonadaceae</taxon>
        <taxon>Pseudomonas</taxon>
    </lineage>
</organism>
<sequence>MPIELVEGLQVIAAGKAAVVTRALGGEHVEVVLVSTSKTVVVKLSDIEYLRPTNRHNVVPLSTVRPLDVPDQEMKEACRRFEILEKLRSGELNFTEASLELGVAKSHL</sequence>
<evidence type="ECO:0000313" key="1">
    <source>
        <dbReference type="EMBL" id="MBC3298428.1"/>
    </source>
</evidence>
<reference evidence="1" key="1">
    <citation type="journal article" date="2020" name="Microorganisms">
        <title>Reliable Identification of Environmental Pseudomonas Isolates Using the rpoD Gene.</title>
        <authorList>
            <consortium name="The Broad Institute Genome Sequencing Platform"/>
            <person name="Girard L."/>
            <person name="Lood C."/>
            <person name="Rokni-Zadeh H."/>
            <person name="van Noort V."/>
            <person name="Lavigne R."/>
            <person name="De Mot R."/>
        </authorList>
    </citation>
    <scope>NUCLEOTIDE SEQUENCE [LARGE SCALE GENOMIC DNA]</scope>
    <source>
        <strain evidence="1">SWRI145</strain>
    </source>
</reference>
<dbReference type="Proteomes" id="UP000615613">
    <property type="component" value="Chromosome"/>
</dbReference>